<keyword evidence="6" id="KW-1185">Reference proteome</keyword>
<dbReference type="GO" id="GO:0046872">
    <property type="term" value="F:metal ion binding"/>
    <property type="evidence" value="ECO:0007669"/>
    <property type="project" value="UniProtKB-KW"/>
</dbReference>
<keyword evidence="2" id="KW-0479">Metal-binding</keyword>
<dbReference type="SUPFAM" id="SSF51621">
    <property type="entry name" value="Phosphoenolpyruvate/pyruvate domain"/>
    <property type="match status" value="1"/>
</dbReference>
<dbReference type="GO" id="GO:0005737">
    <property type="term" value="C:cytoplasm"/>
    <property type="evidence" value="ECO:0007669"/>
    <property type="project" value="TreeGrafter"/>
</dbReference>
<sequence>MTAAAHPMTTRWDAGEPALLATAMVPSTLVAESIQRGGVDGVLFDMQHGHIDVQSLVGLCQTVGNLGGTPFVRVPSADPWMIMKALDAGAFGIVCPLVNTREEAESLVGACFYPPLGGRSNGPTRPWAYGPTDDFHTTANDTVLPFVMIETEQGMANLDDIFSVPRLAGVVIGPSDLAGTHGYGFQFDSHDERVLENYRRVLDAARRHGLRAGIFTADPAYSREMVALGFDFVLQGGDLGTIGAATAAGSAAFRSGDAGGGAPASGPYVR</sequence>
<feature type="domain" description="HpcH/HpaI aldolase/citrate lyase" evidence="4">
    <location>
        <begin position="30"/>
        <end position="240"/>
    </location>
</feature>
<dbReference type="InterPro" id="IPR040442">
    <property type="entry name" value="Pyrv_kinase-like_dom_sf"/>
</dbReference>
<evidence type="ECO:0000259" key="4">
    <source>
        <dbReference type="Pfam" id="PF03328"/>
    </source>
</evidence>
<comment type="caution">
    <text evidence="5">The sequence shown here is derived from an EMBL/GenBank/DDBJ whole genome shotgun (WGS) entry which is preliminary data.</text>
</comment>
<dbReference type="Gene3D" id="3.20.20.60">
    <property type="entry name" value="Phosphoenolpyruvate-binding domains"/>
    <property type="match status" value="1"/>
</dbReference>
<protein>
    <submittedName>
        <fullName evidence="5">2,4-dihydroxyhept-2-ene-1,7-dioic acid aldolase</fullName>
    </submittedName>
</protein>
<evidence type="ECO:0000256" key="2">
    <source>
        <dbReference type="ARBA" id="ARBA00022723"/>
    </source>
</evidence>
<evidence type="ECO:0000313" key="6">
    <source>
        <dbReference type="Proteomes" id="UP000316252"/>
    </source>
</evidence>
<name>A0A506XWG1_9MICO</name>
<keyword evidence="3" id="KW-0456">Lyase</keyword>
<gene>
    <name evidence="5" type="ORF">FJ657_15280</name>
</gene>
<reference evidence="5 6" key="1">
    <citation type="submission" date="2019-06" db="EMBL/GenBank/DDBJ databases">
        <authorList>
            <person name="Li F."/>
        </authorList>
    </citation>
    <scope>NUCLEOTIDE SEQUENCE [LARGE SCALE GENOMIC DNA]</scope>
    <source>
        <strain evidence="5 6">10F1D-1</strain>
    </source>
</reference>
<evidence type="ECO:0000256" key="3">
    <source>
        <dbReference type="ARBA" id="ARBA00023239"/>
    </source>
</evidence>
<dbReference type="PANTHER" id="PTHR30502">
    <property type="entry name" value="2-KETO-3-DEOXY-L-RHAMNONATE ALDOLASE"/>
    <property type="match status" value="1"/>
</dbReference>
<proteinExistence type="inferred from homology"/>
<evidence type="ECO:0000313" key="5">
    <source>
        <dbReference type="EMBL" id="TPW74012.1"/>
    </source>
</evidence>
<dbReference type="InterPro" id="IPR005000">
    <property type="entry name" value="Aldolase/citrate-lyase_domain"/>
</dbReference>
<accession>A0A506XWG1</accession>
<dbReference type="Pfam" id="PF03328">
    <property type="entry name" value="HpcH_HpaI"/>
    <property type="match status" value="1"/>
</dbReference>
<dbReference type="PANTHER" id="PTHR30502:SF0">
    <property type="entry name" value="PHOSPHOENOLPYRUVATE CARBOXYLASE FAMILY PROTEIN"/>
    <property type="match status" value="1"/>
</dbReference>
<dbReference type="GO" id="GO:0016832">
    <property type="term" value="F:aldehyde-lyase activity"/>
    <property type="evidence" value="ECO:0007669"/>
    <property type="project" value="TreeGrafter"/>
</dbReference>
<evidence type="ECO:0000256" key="1">
    <source>
        <dbReference type="ARBA" id="ARBA00005568"/>
    </source>
</evidence>
<dbReference type="RefSeq" id="WP_141164591.1">
    <property type="nucleotide sequence ID" value="NZ_VHQG01000005.1"/>
</dbReference>
<dbReference type="EMBL" id="VHQG01000005">
    <property type="protein sequence ID" value="TPW74012.1"/>
    <property type="molecule type" value="Genomic_DNA"/>
</dbReference>
<dbReference type="Proteomes" id="UP000316252">
    <property type="component" value="Unassembled WGS sequence"/>
</dbReference>
<dbReference type="OrthoDB" id="3353438at2"/>
<dbReference type="AlphaFoldDB" id="A0A506XWG1"/>
<comment type="similarity">
    <text evidence="1">Belongs to the HpcH/HpaI aldolase family.</text>
</comment>
<dbReference type="InterPro" id="IPR015813">
    <property type="entry name" value="Pyrv/PenolPyrv_kinase-like_dom"/>
</dbReference>
<dbReference type="InterPro" id="IPR050251">
    <property type="entry name" value="HpcH-HpaI_aldolase"/>
</dbReference>
<organism evidence="5 6">
    <name type="scientific">Schumannella soli</name>
    <dbReference type="NCBI Taxonomy" id="2590779"/>
    <lineage>
        <taxon>Bacteria</taxon>
        <taxon>Bacillati</taxon>
        <taxon>Actinomycetota</taxon>
        <taxon>Actinomycetes</taxon>
        <taxon>Micrococcales</taxon>
        <taxon>Microbacteriaceae</taxon>
        <taxon>Schumannella</taxon>
    </lineage>
</organism>